<dbReference type="PANTHER" id="PTHR28630">
    <property type="match status" value="1"/>
</dbReference>
<dbReference type="EnsemblMetazoa" id="XM_030982696">
    <property type="protein sequence ID" value="XP_030838556"/>
    <property type="gene ID" value="LOC115918552"/>
</dbReference>
<reference evidence="4" key="2">
    <citation type="submission" date="2021-01" db="UniProtKB">
        <authorList>
            <consortium name="EnsemblMetazoa"/>
        </authorList>
    </citation>
    <scope>IDENTIFICATION</scope>
</reference>
<protein>
    <submittedName>
        <fullName evidence="4">Uncharacterized protein</fullName>
    </submittedName>
</protein>
<dbReference type="OMA" id="MECSEDA"/>
<dbReference type="GO" id="GO:0016491">
    <property type="term" value="F:oxidoreductase activity"/>
    <property type="evidence" value="ECO:0007669"/>
    <property type="project" value="UniProtKB-KW"/>
</dbReference>
<dbReference type="InParanoid" id="A0A7M7NM93"/>
<dbReference type="GO" id="GO:0005737">
    <property type="term" value="C:cytoplasm"/>
    <property type="evidence" value="ECO:0007669"/>
    <property type="project" value="UniProtKB-SubCell"/>
</dbReference>
<dbReference type="AlphaFoldDB" id="A0A7M7NM93"/>
<dbReference type="OrthoDB" id="40334at2759"/>
<proteinExistence type="predicted"/>
<dbReference type="GeneID" id="115918552"/>
<reference evidence="5" key="1">
    <citation type="submission" date="2015-02" db="EMBL/GenBank/DDBJ databases">
        <title>Genome sequencing for Strongylocentrotus purpuratus.</title>
        <authorList>
            <person name="Murali S."/>
            <person name="Liu Y."/>
            <person name="Vee V."/>
            <person name="English A."/>
            <person name="Wang M."/>
            <person name="Skinner E."/>
            <person name="Han Y."/>
            <person name="Muzny D.M."/>
            <person name="Worley K.C."/>
            <person name="Gibbs R.A."/>
        </authorList>
    </citation>
    <scope>NUCLEOTIDE SEQUENCE</scope>
</reference>
<accession>A0A7M7NM93</accession>
<organism evidence="4 5">
    <name type="scientific">Strongylocentrotus purpuratus</name>
    <name type="common">Purple sea urchin</name>
    <dbReference type="NCBI Taxonomy" id="7668"/>
    <lineage>
        <taxon>Eukaryota</taxon>
        <taxon>Metazoa</taxon>
        <taxon>Echinodermata</taxon>
        <taxon>Eleutherozoa</taxon>
        <taxon>Echinozoa</taxon>
        <taxon>Echinoidea</taxon>
        <taxon>Euechinoidea</taxon>
        <taxon>Echinacea</taxon>
        <taxon>Camarodonta</taxon>
        <taxon>Echinidea</taxon>
        <taxon>Strongylocentrotidae</taxon>
        <taxon>Strongylocentrotus</taxon>
    </lineage>
</organism>
<evidence type="ECO:0000256" key="3">
    <source>
        <dbReference type="ARBA" id="ARBA00023002"/>
    </source>
</evidence>
<dbReference type="RefSeq" id="XP_030838556.1">
    <property type="nucleotide sequence ID" value="XM_030982696.1"/>
</dbReference>
<evidence type="ECO:0000256" key="2">
    <source>
        <dbReference type="ARBA" id="ARBA00022490"/>
    </source>
</evidence>
<keyword evidence="2" id="KW-0963">Cytoplasm</keyword>
<evidence type="ECO:0000256" key="1">
    <source>
        <dbReference type="ARBA" id="ARBA00004496"/>
    </source>
</evidence>
<dbReference type="Proteomes" id="UP000007110">
    <property type="component" value="Unassembled WGS sequence"/>
</dbReference>
<evidence type="ECO:0000313" key="4">
    <source>
        <dbReference type="EnsemblMetazoa" id="XP_030838556"/>
    </source>
</evidence>
<sequence length="97" mass="10246">MSIMKAVFSAKTRAALSRASDKKIKANLKGDKLQIGGTLIISKGGEKVLVDFKQEAPGDHIPLQTVLDAFGIKGETPKTEGAEGGTVVCNDDVCQMK</sequence>
<dbReference type="KEGG" id="spu:115918552"/>
<keyword evidence="5" id="KW-1185">Reference proteome</keyword>
<comment type="subcellular location">
    <subcellularLocation>
        <location evidence="1">Cytoplasm</location>
    </subcellularLocation>
</comment>
<name>A0A7M7NM93_STRPU</name>
<evidence type="ECO:0000313" key="5">
    <source>
        <dbReference type="Proteomes" id="UP000007110"/>
    </source>
</evidence>
<dbReference type="PANTHER" id="PTHR28630:SF29">
    <property type="entry name" value="PROSTAMIDE_PROSTAGLANDIN F SYNTHASE"/>
    <property type="match status" value="1"/>
</dbReference>
<keyword evidence="3" id="KW-0560">Oxidoreductase</keyword>
<dbReference type="InterPro" id="IPR032801">
    <property type="entry name" value="PXL2A/B/C"/>
</dbReference>